<reference evidence="3" key="1">
    <citation type="submission" date="2018-06" db="EMBL/GenBank/DDBJ databases">
        <authorList>
            <person name="Zhirakovskaya E."/>
        </authorList>
    </citation>
    <scope>NUCLEOTIDE SEQUENCE</scope>
</reference>
<evidence type="ECO:0000313" key="3">
    <source>
        <dbReference type="EMBL" id="VAW92915.1"/>
    </source>
</evidence>
<evidence type="ECO:0000256" key="1">
    <source>
        <dbReference type="SAM" id="MobiDB-lite"/>
    </source>
</evidence>
<gene>
    <name evidence="3" type="ORF">MNBD_GAMMA22-526</name>
</gene>
<dbReference type="InterPro" id="IPR010657">
    <property type="entry name" value="ImpA_N"/>
</dbReference>
<dbReference type="Pfam" id="PF16989">
    <property type="entry name" value="T6SS_VasJ"/>
    <property type="match status" value="1"/>
</dbReference>
<name>A0A3B0ZHL0_9ZZZZ</name>
<proteinExistence type="predicted"/>
<dbReference type="PANTHER" id="PTHR37024">
    <property type="entry name" value="TYPE VI SECRETION SYSTEM DUF2094 AND IMPA-RELATED DOMAIN PROTEIN"/>
    <property type="match status" value="1"/>
</dbReference>
<sequence>MNDAPVIDDVTSESDIAASKTVDESQVNSGSKLGSESAASAEEKTEQEKVVEKSTTAVPDWVGSTFDPFSSNPEGEDPRYSDSFVAIKQEIDKLADTDYQLVIDEAISILTTEAKDMRVAGYLVLGLVYLEGVKGLVIGLQVYVQLLENYFESSFPQKISAKVTAITWLNNNKILFYLGNDKNEIEPYQLDEISDLITKLNSLVKKGLSGKEDIGIPEVTILNAWLGKHQKLAKAKQQKEQAKQQAAASNAASRASSGGGGTVQTGGLNSSIGSIQSDKDVVKAIKTLAKYLMENEQYIQAIGISRAINWSMASLPVNENGKTRLSAPRKTGLNTIKQLIAKGDNKAALAQSEAMMFEPGCNFLFDLQLLSFTAAKNLNKNDVSKYIALQTAIFLQRLEGIGTLKFNDDSPFVQADTKIWLDEISAMGGGGTSLQLELDAALDETIIQARNIAESKNLQEGLAVFSQYNAYTEKQRFKMKLHMAVMCLEDNRPELALPVLDDLCDKAEQFSLAMWDSSLHILLLKHTQNAIRGMIATSSEDEKILYESRLVTISNQICKTDIQQALSVL</sequence>
<dbReference type="EMBL" id="UOFS01000013">
    <property type="protein sequence ID" value="VAW92915.1"/>
    <property type="molecule type" value="Genomic_DNA"/>
</dbReference>
<feature type="compositionally biased region" description="Basic and acidic residues" evidence="1">
    <location>
        <begin position="41"/>
        <end position="52"/>
    </location>
</feature>
<feature type="compositionally biased region" description="Polar residues" evidence="1">
    <location>
        <begin position="24"/>
        <end position="34"/>
    </location>
</feature>
<accession>A0A3B0ZHL0</accession>
<dbReference type="Pfam" id="PF06812">
    <property type="entry name" value="ImpA_N"/>
    <property type="match status" value="1"/>
</dbReference>
<feature type="region of interest" description="Disordered" evidence="1">
    <location>
        <begin position="1"/>
        <end position="56"/>
    </location>
</feature>
<organism evidence="3">
    <name type="scientific">hydrothermal vent metagenome</name>
    <dbReference type="NCBI Taxonomy" id="652676"/>
    <lineage>
        <taxon>unclassified sequences</taxon>
        <taxon>metagenomes</taxon>
        <taxon>ecological metagenomes</taxon>
    </lineage>
</organism>
<feature type="domain" description="ImpA N-terminal" evidence="2">
    <location>
        <begin position="71"/>
        <end position="170"/>
    </location>
</feature>
<dbReference type="InterPro" id="IPR017739">
    <property type="entry name" value="T6SS-assoc_VCA0119"/>
</dbReference>
<feature type="region of interest" description="Disordered" evidence="1">
    <location>
        <begin position="236"/>
        <end position="264"/>
    </location>
</feature>
<dbReference type="AlphaFoldDB" id="A0A3B0ZHL0"/>
<protein>
    <recommendedName>
        <fullName evidence="2">ImpA N-terminal domain-containing protein</fullName>
    </recommendedName>
</protein>
<dbReference type="NCBIfam" id="TIGR03362">
    <property type="entry name" value="VI_chp_7"/>
    <property type="match status" value="1"/>
</dbReference>
<dbReference type="PANTHER" id="PTHR37024:SF3">
    <property type="entry name" value="TYPE VI SECRETION SYSTEM PROTEIN TSSA"/>
    <property type="match status" value="1"/>
</dbReference>
<feature type="compositionally biased region" description="Low complexity" evidence="1">
    <location>
        <begin position="243"/>
        <end position="256"/>
    </location>
</feature>
<evidence type="ECO:0000259" key="2">
    <source>
        <dbReference type="Pfam" id="PF06812"/>
    </source>
</evidence>